<dbReference type="Proteomes" id="UP000278332">
    <property type="component" value="Unassembled WGS sequence"/>
</dbReference>
<organism evidence="2 3">
    <name type="scientific">Pseudomonas cichorii</name>
    <dbReference type="NCBI Taxonomy" id="36746"/>
    <lineage>
        <taxon>Bacteria</taxon>
        <taxon>Pseudomonadati</taxon>
        <taxon>Pseudomonadota</taxon>
        <taxon>Gammaproteobacteria</taxon>
        <taxon>Pseudomonadales</taxon>
        <taxon>Pseudomonadaceae</taxon>
        <taxon>Pseudomonas</taxon>
    </lineage>
</organism>
<sequence length="1525" mass="169305">MTIAFDVAEQFAARPTLRAVATATLRQGLRELYPALHIDPQVVVVSYTPIAVATSSSALGESRDLIDCLLEHFSAQSSVKWTNALNVLLGASGPLPVDMAAIGALVNRLALGLFENLKQALVNYWSECSGERVDCSSRWDWLAFKIKQALLDELGATSARPEESTARAWLHDVALFPEKAERERLAVKRPLPRTCIVRLQINGPDAESVILPTLVMFNGAKGSEQVLMYQLSGRCQSWSTISAWERSLAHLLDDQSGQLDVQWTAHEPEDDIFSVLAMALLENQLVGIQGLKSSQAYDLDRLEHLLAALTDVCALFESTDLAPGQPPALGIDRLPLWMKNAQEADRNAYSRLMSALAVTQKRSRGKSFNEGLPPILEFASRSLAVAIAQDHLDGVDFLPHQIQVRVDKVTAAAVPAGGQPFATGSVDPVHMTFPEFALENLSGLPAGEIKVQRTDGKPLPHWLTADYLKELTVRVDIGQVYPDLLKRYLVTDAAEAQRREALFTGQLRLQLPLQALEQKIKGELSQKGYQSVCAIMQTIVSERRVGIQPIVLRPLAFVRQPGHQPDVVGNMFVIGPLDTAVGPHVLYRPFARKPLTEFASWSALLAAVRQPGALQNDILVWLSDNARPVYASGGFDEPHIIWFGQGSDFAPLEKPLPAVLGTDVLKGDIMSGLFKANARALIELADRNAVSNAESRWALFKEGGWLVLNTVLPLFSGPVANALWLAQLLSGINQQLARPVSADEGGAAQLAELLLNISLVLLHSGISPNTLASVNMIAGNRMMAEPIVAADPVIVRQAPSIAGIPLSDTWTALDFSWSQPGSRLSGAQRLELEKFKVWPATVTGEPIASGANAGLYSFNGLWLARVGSDLFRVTVEEDGVRVVRPDNPSVPGPWLRHDGQGWHLDLSLHLRGGGPKKNIRKLAQQNAENLVRINQSLAELDVRETDLVTRITGYNTHLNTATGEVRQLFFDRLEGAMGDEVELLKQRMSLWEQLRVGDRPPERQMAQDIARVTIYLEFLEGRLAAENGIVANTEIAKMAKTGSVVSDENIETYLNMFKSLLSRQEKGMHWSQIRESLWEKLRAVPKVGEEYWRKQVTTLYQGKLFSGLEWQFQHMMSYLELCFSKEHIEINEEFRPFKELRNDMGLNGAFASHAELERPNDYSLTERIDVLESVLREYHKAKGIADDVDVGLFADDQVQYLENFRTELNALCERTQAQLAKLIQENVEPPPAMVEYVPRVEQPYKRVIRTRSHRSLVGHVRRNEKDFTGEVADIMNTQTGQVISSWHRHADGEWVEIQTIKPEKPTPGVRPTSAGELQRRARALLLEVEPALEKARLQATRAYEPEDIEDILVMRAGKLTALAEQMTDSAATSENLSGQLSESAGQLRDAAARLIAEGRSLRISMIKAQPPTAARISYLHRQGEINISSFDGRKNMSGARRDDFLQEYAIRDKDNRLLWWAHFHYRNETDAAQAFTAAHLKLPEQRMIGYKSLIRNSGGAKDVVNIYRSAIGKDTAQRLFLVLAP</sequence>
<dbReference type="EMBL" id="RBRY01000119">
    <property type="protein sequence ID" value="RMR54345.1"/>
    <property type="molecule type" value="Genomic_DNA"/>
</dbReference>
<proteinExistence type="predicted"/>
<evidence type="ECO:0000259" key="1">
    <source>
        <dbReference type="Pfam" id="PF20178"/>
    </source>
</evidence>
<evidence type="ECO:0000313" key="3">
    <source>
        <dbReference type="Proteomes" id="UP000278332"/>
    </source>
</evidence>
<name>A0A3M4VRA6_PSECI</name>
<feature type="domain" description="Dermonecrotic toxin N-terminal" evidence="1">
    <location>
        <begin position="371"/>
        <end position="610"/>
    </location>
</feature>
<evidence type="ECO:0000313" key="2">
    <source>
        <dbReference type="EMBL" id="RMR54345.1"/>
    </source>
</evidence>
<gene>
    <name evidence="2" type="ORF">ALP84_01526</name>
</gene>
<protein>
    <recommendedName>
        <fullName evidence="1">Dermonecrotic toxin N-terminal domain-containing protein</fullName>
    </recommendedName>
</protein>
<comment type="caution">
    <text evidence="2">The sequence shown here is derived from an EMBL/GenBank/DDBJ whole genome shotgun (WGS) entry which is preliminary data.</text>
</comment>
<dbReference type="InterPro" id="IPR046673">
    <property type="entry name" value="ToxA_N"/>
</dbReference>
<dbReference type="Pfam" id="PF20178">
    <property type="entry name" value="ToxA_N"/>
    <property type="match status" value="1"/>
</dbReference>
<reference evidence="2 3" key="1">
    <citation type="submission" date="2018-08" db="EMBL/GenBank/DDBJ databases">
        <title>Recombination of ecologically and evolutionarily significant loci maintains genetic cohesion in the Pseudomonas syringae species complex.</title>
        <authorList>
            <person name="Dillon M."/>
            <person name="Thakur S."/>
            <person name="Almeida R.N.D."/>
            <person name="Weir B.S."/>
            <person name="Guttman D.S."/>
        </authorList>
    </citation>
    <scope>NUCLEOTIDE SEQUENCE [LARGE SCALE GENOMIC DNA]</scope>
    <source>
        <strain evidence="2 3">ICMP 6917</strain>
    </source>
</reference>
<dbReference type="RefSeq" id="WP_122321478.1">
    <property type="nucleotide sequence ID" value="NZ_RBRY01000119.1"/>
</dbReference>
<accession>A0A3M4VRA6</accession>